<reference evidence="3" key="1">
    <citation type="submission" date="2018-11" db="EMBL/GenBank/DDBJ databases">
        <title>Complete genome sequence of Paenibacillus sp. ML311-T8.</title>
        <authorList>
            <person name="Nam Y.-D."/>
            <person name="Kang J."/>
            <person name="Chung W.-H."/>
            <person name="Park Y.S."/>
        </authorList>
    </citation>
    <scope>NUCLEOTIDE SEQUENCE [LARGE SCALE GENOMIC DNA]</scope>
    <source>
        <strain evidence="3">ML311-T8</strain>
    </source>
</reference>
<evidence type="ECO:0000313" key="2">
    <source>
        <dbReference type="EMBL" id="QGQ96877.1"/>
    </source>
</evidence>
<gene>
    <name evidence="2" type="ORF">EHS13_19305</name>
</gene>
<dbReference type="KEGG" id="ppsc:EHS13_19305"/>
<keyword evidence="1" id="KW-0812">Transmembrane</keyword>
<dbReference type="RefSeq" id="WP_155701974.1">
    <property type="nucleotide sequence ID" value="NZ_CP034235.1"/>
</dbReference>
<dbReference type="OrthoDB" id="2597874at2"/>
<name>A0A6B8RM09_9BACL</name>
<evidence type="ECO:0000313" key="3">
    <source>
        <dbReference type="Proteomes" id="UP000426246"/>
    </source>
</evidence>
<keyword evidence="3" id="KW-1185">Reference proteome</keyword>
<evidence type="ECO:0000256" key="1">
    <source>
        <dbReference type="SAM" id="Phobius"/>
    </source>
</evidence>
<sequence>MNPYKRILLTIIGSVCISFILMWIVQSQPINDNDLEATANLNGSQLSELNLVDHMVNLPLELQIAKVSYQHSILSVDLLSVPGNTIDTMVYHDLFELSQFGLFHVSNVNQVLVRIIEHKETVVNRNELLLAMDSRKENVQNQGLAKKDLNTVNRLKYLQSHYNLTYTQKWKEQFVD</sequence>
<accession>A0A6B8RM09</accession>
<dbReference type="EMBL" id="CP034235">
    <property type="protein sequence ID" value="QGQ96877.1"/>
    <property type="molecule type" value="Genomic_DNA"/>
</dbReference>
<keyword evidence="1" id="KW-0472">Membrane</keyword>
<feature type="transmembrane region" description="Helical" evidence="1">
    <location>
        <begin position="7"/>
        <end position="25"/>
    </location>
</feature>
<dbReference type="Proteomes" id="UP000426246">
    <property type="component" value="Chromosome"/>
</dbReference>
<organism evidence="2 3">
    <name type="scientific">Paenibacillus psychroresistens</name>
    <dbReference type="NCBI Taxonomy" id="1778678"/>
    <lineage>
        <taxon>Bacteria</taxon>
        <taxon>Bacillati</taxon>
        <taxon>Bacillota</taxon>
        <taxon>Bacilli</taxon>
        <taxon>Bacillales</taxon>
        <taxon>Paenibacillaceae</taxon>
        <taxon>Paenibacillus</taxon>
    </lineage>
</organism>
<dbReference type="AlphaFoldDB" id="A0A6B8RM09"/>
<protein>
    <recommendedName>
        <fullName evidence="4">DUF4825 domain-containing protein</fullName>
    </recommendedName>
</protein>
<proteinExistence type="predicted"/>
<evidence type="ECO:0008006" key="4">
    <source>
        <dbReference type="Google" id="ProtNLM"/>
    </source>
</evidence>
<keyword evidence="1" id="KW-1133">Transmembrane helix</keyword>